<accession>A0A9P7VCT8</accession>
<dbReference type="Pfam" id="PF02441">
    <property type="entry name" value="Flavoprotein"/>
    <property type="match status" value="1"/>
</dbReference>
<dbReference type="GO" id="GO:0010181">
    <property type="term" value="F:FMN binding"/>
    <property type="evidence" value="ECO:0007669"/>
    <property type="project" value="TreeGrafter"/>
</dbReference>
<keyword evidence="1" id="KW-0173">Coenzyme A biosynthesis</keyword>
<dbReference type="Gene3D" id="3.40.50.1950">
    <property type="entry name" value="Flavin prenyltransferase-like"/>
    <property type="match status" value="1"/>
</dbReference>
<dbReference type="GeneID" id="66116577"/>
<evidence type="ECO:0000313" key="5">
    <source>
        <dbReference type="EMBL" id="KAG7195442.1"/>
    </source>
</evidence>
<feature type="compositionally biased region" description="Gly residues" evidence="3">
    <location>
        <begin position="148"/>
        <end position="157"/>
    </location>
</feature>
<feature type="compositionally biased region" description="Acidic residues" evidence="3">
    <location>
        <begin position="555"/>
        <end position="601"/>
    </location>
</feature>
<name>A0A9P7VCT8_9ASCO</name>
<feature type="region of interest" description="Disordered" evidence="3">
    <location>
        <begin position="1"/>
        <end position="30"/>
    </location>
</feature>
<dbReference type="InterPro" id="IPR003382">
    <property type="entry name" value="Flavoprotein"/>
</dbReference>
<dbReference type="OrthoDB" id="1532798at2759"/>
<dbReference type="SUPFAM" id="SSF52507">
    <property type="entry name" value="Homo-oligomeric flavin-containing Cys decarboxylases, HFCD"/>
    <property type="match status" value="1"/>
</dbReference>
<feature type="region of interest" description="Disordered" evidence="3">
    <location>
        <begin position="549"/>
        <end position="601"/>
    </location>
</feature>
<dbReference type="GO" id="GO:0071513">
    <property type="term" value="C:phosphopantothenoylcysteine decarboxylase complex"/>
    <property type="evidence" value="ECO:0007669"/>
    <property type="project" value="TreeGrafter"/>
</dbReference>
<comment type="caution">
    <text evidence="5">The sequence shown here is derived from an EMBL/GenBank/DDBJ whole genome shotgun (WGS) entry which is preliminary data.</text>
</comment>
<dbReference type="GO" id="GO:0004633">
    <property type="term" value="F:phosphopantothenoylcysteine decarboxylase activity"/>
    <property type="evidence" value="ECO:0007669"/>
    <property type="project" value="TreeGrafter"/>
</dbReference>
<comment type="similarity">
    <text evidence="2">Belongs to the HFCD (homooligomeric flavin containing Cys decarboxylase) superfamily.</text>
</comment>
<dbReference type="AlphaFoldDB" id="A0A9P7VCT8"/>
<feature type="region of interest" description="Disordered" evidence="3">
    <location>
        <begin position="107"/>
        <end position="163"/>
    </location>
</feature>
<dbReference type="Proteomes" id="UP000790833">
    <property type="component" value="Unassembled WGS sequence"/>
</dbReference>
<protein>
    <recommendedName>
        <fullName evidence="4">Flavoprotein domain-containing protein</fullName>
    </recommendedName>
</protein>
<reference evidence="5" key="1">
    <citation type="submission" date="2021-03" db="EMBL/GenBank/DDBJ databases">
        <authorList>
            <person name="Palmer J.M."/>
        </authorList>
    </citation>
    <scope>NUCLEOTIDE SEQUENCE</scope>
    <source>
        <strain evidence="5">ARV_011</strain>
    </source>
</reference>
<evidence type="ECO:0000256" key="3">
    <source>
        <dbReference type="SAM" id="MobiDB-lite"/>
    </source>
</evidence>
<keyword evidence="6" id="KW-1185">Reference proteome</keyword>
<gene>
    <name evidence="5" type="ORF">KQ657_003203</name>
</gene>
<proteinExistence type="inferred from homology"/>
<feature type="domain" description="Flavoprotein" evidence="4">
    <location>
        <begin position="326"/>
        <end position="540"/>
    </location>
</feature>
<dbReference type="PANTHER" id="PTHR14359">
    <property type="entry name" value="HOMO-OLIGOMERIC FLAVIN CONTAINING CYS DECARBOXYLASE FAMILY"/>
    <property type="match status" value="1"/>
</dbReference>
<evidence type="ECO:0000313" key="6">
    <source>
        <dbReference type="Proteomes" id="UP000790833"/>
    </source>
</evidence>
<organism evidence="5 6">
    <name type="scientific">Scheffersomyces spartinae</name>
    <dbReference type="NCBI Taxonomy" id="45513"/>
    <lineage>
        <taxon>Eukaryota</taxon>
        <taxon>Fungi</taxon>
        <taxon>Dikarya</taxon>
        <taxon>Ascomycota</taxon>
        <taxon>Saccharomycotina</taxon>
        <taxon>Pichiomycetes</taxon>
        <taxon>Debaryomycetaceae</taxon>
        <taxon>Scheffersomyces</taxon>
    </lineage>
</organism>
<dbReference type="RefSeq" id="XP_043050987.1">
    <property type="nucleotide sequence ID" value="XM_043193935.1"/>
</dbReference>
<evidence type="ECO:0000256" key="1">
    <source>
        <dbReference type="ARBA" id="ARBA00022993"/>
    </source>
</evidence>
<evidence type="ECO:0000256" key="2">
    <source>
        <dbReference type="ARBA" id="ARBA00038350"/>
    </source>
</evidence>
<evidence type="ECO:0000259" key="4">
    <source>
        <dbReference type="Pfam" id="PF02441"/>
    </source>
</evidence>
<dbReference type="GO" id="GO:0015937">
    <property type="term" value="P:coenzyme A biosynthetic process"/>
    <property type="evidence" value="ECO:0007669"/>
    <property type="project" value="UniProtKB-KW"/>
</dbReference>
<feature type="compositionally biased region" description="Low complexity" evidence="3">
    <location>
        <begin position="7"/>
        <end position="17"/>
    </location>
</feature>
<sequence>MSSTPLTGTTTTTTTTTAPPISNPQAPVRANSISTRHNSTTTILNNSSASVSASHNGTSNSPAISRENSISVASLQLHKLIAAQHTVSFSNLQSHERSRRFTILAQPGTSSSLADSGLSSSPAPSRKSSVKRSSHSHNVTPNTSTSNGNGGSSGGGDFLQFVPSKRTSPPTFITVNYLSDLPDTLTIPSSSYSSVPFTNTISPTTSAKQVPTVSSTTATSSMTHKLPTLTTQGLPINPNFSMTTPITPTATPQQELRTRTNLLLRSPQNVGDSSSSEPVQFREPTISRNTSMSKKPSKVPKQVVETAGPAVPFQQYVSNEDDGKCHILVACTGSVATIKVPMIINKLFQIYGTSRISIQLIVTKHACHFLKGLKIHQDVKIWRDEDEWTNFKDVAKEPNNNTPSHSTAIKNCKLILHNELRKWADIMLIAPLSANTLAKIANGISDNLLTSIVRLWGPCNPQAYPPAQGTIQEEQNKPILVAPAMNTFMYTHPITAKQLLAISSSDGGFGIEVLKPVEKVLVCGDIGMGGMREWSEIVDIMRARIKQLRESTDKVDEEDEEEEDDDDDEDDDEDDDDDEEEEEDDDDEEDEDEEDEQEDIN</sequence>
<dbReference type="InterPro" id="IPR036551">
    <property type="entry name" value="Flavin_trans-like"/>
</dbReference>
<dbReference type="EMBL" id="JAHMUF010000003">
    <property type="protein sequence ID" value="KAG7195442.1"/>
    <property type="molecule type" value="Genomic_DNA"/>
</dbReference>
<feature type="compositionally biased region" description="Polar residues" evidence="3">
    <location>
        <begin position="18"/>
        <end position="30"/>
    </location>
</feature>
<feature type="compositionally biased region" description="Low complexity" evidence="3">
    <location>
        <begin position="110"/>
        <end position="127"/>
    </location>
</feature>
<dbReference type="PANTHER" id="PTHR14359:SF6">
    <property type="entry name" value="PHOSPHOPANTOTHENOYLCYSTEINE DECARBOXYLASE"/>
    <property type="match status" value="1"/>
</dbReference>